<reference evidence="2 3" key="1">
    <citation type="journal article" date="2013" name="J. Biotechnol.">
        <title>Establishment and interpretation of the genome sequence of the phytopathogenic fungus Rhizoctonia solani AG1-IB isolate 7/3/14.</title>
        <authorList>
            <person name="Wibberg D.W."/>
            <person name="Jelonek L.J."/>
            <person name="Rupp O.R."/>
            <person name="Hennig M.H."/>
            <person name="Eikmeyer F.E."/>
            <person name="Goesmann A.G."/>
            <person name="Hartmann A.H."/>
            <person name="Borriss R.B."/>
            <person name="Grosch R.G."/>
            <person name="Puehler A.P."/>
            <person name="Schlueter A.S."/>
        </authorList>
    </citation>
    <scope>NUCLEOTIDE SEQUENCE [LARGE SCALE GENOMIC DNA]</scope>
    <source>
        <strain evidence="3">AG1-IB / isolate 7/3/14</strain>
    </source>
</reference>
<dbReference type="AlphaFoldDB" id="M5BSR4"/>
<keyword evidence="1" id="KW-0472">Membrane</keyword>
<dbReference type="EMBL" id="CAOJ01006995">
    <property type="protein sequence ID" value="CCO30798.1"/>
    <property type="molecule type" value="Genomic_DNA"/>
</dbReference>
<name>M5BSR4_THACB</name>
<accession>M5BSR4</accession>
<feature type="transmembrane region" description="Helical" evidence="1">
    <location>
        <begin position="38"/>
        <end position="59"/>
    </location>
</feature>
<keyword evidence="1" id="KW-0812">Transmembrane</keyword>
<organism evidence="2 3">
    <name type="scientific">Thanatephorus cucumeris (strain AG1-IB / isolate 7/3/14)</name>
    <name type="common">Lettuce bottom rot fungus</name>
    <name type="synonym">Rhizoctonia solani</name>
    <dbReference type="NCBI Taxonomy" id="1108050"/>
    <lineage>
        <taxon>Eukaryota</taxon>
        <taxon>Fungi</taxon>
        <taxon>Dikarya</taxon>
        <taxon>Basidiomycota</taxon>
        <taxon>Agaricomycotina</taxon>
        <taxon>Agaricomycetes</taxon>
        <taxon>Cantharellales</taxon>
        <taxon>Ceratobasidiaceae</taxon>
        <taxon>Rhizoctonia</taxon>
        <taxon>Rhizoctonia solani AG-1</taxon>
    </lineage>
</organism>
<evidence type="ECO:0000313" key="3">
    <source>
        <dbReference type="Proteomes" id="UP000012065"/>
    </source>
</evidence>
<dbReference type="HOGENOM" id="CLU_1230641_0_0_1"/>
<comment type="caution">
    <text evidence="2">The sequence shown here is derived from an EMBL/GenBank/DDBJ whole genome shotgun (WGS) entry which is preliminary data.</text>
</comment>
<protein>
    <submittedName>
        <fullName evidence="2">Uncharacterized protein</fullName>
    </submittedName>
</protein>
<evidence type="ECO:0000256" key="1">
    <source>
        <dbReference type="SAM" id="Phobius"/>
    </source>
</evidence>
<feature type="transmembrane region" description="Helical" evidence="1">
    <location>
        <begin position="12"/>
        <end position="32"/>
    </location>
</feature>
<dbReference type="Proteomes" id="UP000012065">
    <property type="component" value="Unassembled WGS sequence"/>
</dbReference>
<gene>
    <name evidence="2" type="ORF">BN14_04830</name>
</gene>
<keyword evidence="1" id="KW-1133">Transmembrane helix</keyword>
<evidence type="ECO:0000313" key="2">
    <source>
        <dbReference type="EMBL" id="CCO30798.1"/>
    </source>
</evidence>
<sequence length="225" mass="24628">MFESSLALEATAALFKIAMLSSGLVFSLTLLTENFVPSLIVLWGICIPVFGALVLNFIWRLQVSMLVIQYDASDVEATHMHTTPILSSLAPENVEPKSIVCSVACGPKGAPVHCSPLEMLNKLSSEIDTLGPQEIQTTFTALAEDLDDDCTFVTSPFTRPLLCTMEVFVCKEEIVVYEDAVNHIPSGIPSPFVVDRDLPHILHPDPTKLIEHCEAANMEPDVQDM</sequence>
<proteinExistence type="predicted"/>